<gene>
    <name evidence="2" type="ORF">CX676_06455</name>
</gene>
<protein>
    <submittedName>
        <fullName evidence="2">DUF2127 domain-containing protein</fullName>
    </submittedName>
</protein>
<keyword evidence="1" id="KW-1133">Transmembrane helix</keyword>
<dbReference type="EMBL" id="CP025430">
    <property type="protein sequence ID" value="AUH63844.1"/>
    <property type="molecule type" value="Genomic_DNA"/>
</dbReference>
<dbReference type="Proteomes" id="UP000234530">
    <property type="component" value="Chromosome"/>
</dbReference>
<feature type="transmembrane region" description="Helical" evidence="1">
    <location>
        <begin position="45"/>
        <end position="69"/>
    </location>
</feature>
<keyword evidence="1" id="KW-0472">Membrane</keyword>
<dbReference type="KEGG" id="pzh:CX676_06455"/>
<organism evidence="2 3">
    <name type="scientific">Paracoccus zhejiangensis</name>
    <dbReference type="NCBI Taxonomy" id="1077935"/>
    <lineage>
        <taxon>Bacteria</taxon>
        <taxon>Pseudomonadati</taxon>
        <taxon>Pseudomonadota</taxon>
        <taxon>Alphaproteobacteria</taxon>
        <taxon>Rhodobacterales</taxon>
        <taxon>Paracoccaceae</taxon>
        <taxon>Paracoccus</taxon>
    </lineage>
</organism>
<evidence type="ECO:0000313" key="2">
    <source>
        <dbReference type="EMBL" id="AUH63844.1"/>
    </source>
</evidence>
<dbReference type="Pfam" id="PF09900">
    <property type="entry name" value="DUF2127"/>
    <property type="match status" value="1"/>
</dbReference>
<proteinExistence type="predicted"/>
<accession>A0A2H5EX40</accession>
<keyword evidence="1" id="KW-0812">Transmembrane</keyword>
<dbReference type="InterPro" id="IPR021125">
    <property type="entry name" value="DUF2127"/>
</dbReference>
<name>A0A2H5EX40_9RHOB</name>
<evidence type="ECO:0000313" key="3">
    <source>
        <dbReference type="Proteomes" id="UP000234530"/>
    </source>
</evidence>
<keyword evidence="3" id="KW-1185">Reference proteome</keyword>
<feature type="transmembrane region" description="Helical" evidence="1">
    <location>
        <begin position="129"/>
        <end position="146"/>
    </location>
</feature>
<feature type="transmembrane region" description="Helical" evidence="1">
    <location>
        <begin position="152"/>
        <end position="171"/>
    </location>
</feature>
<reference evidence="2 3" key="1">
    <citation type="journal article" date="2013" name="Antonie Van Leeuwenhoek">
        <title>Paracoccus zhejiangensis sp. nov., isolated from activated sludge in wastewater-treatment system.</title>
        <authorList>
            <person name="Wu Z.G."/>
            <person name="Zhang D.F."/>
            <person name="Liu Y.L."/>
            <person name="Wang F."/>
            <person name="Jiang X."/>
            <person name="Li C."/>
            <person name="Li S.P."/>
            <person name="Hong Q."/>
            <person name="Li W.J."/>
        </authorList>
    </citation>
    <scope>NUCLEOTIDE SEQUENCE [LARGE SCALE GENOMIC DNA]</scope>
    <source>
        <strain evidence="2 3">J6</strain>
    </source>
</reference>
<feature type="transmembrane region" description="Helical" evidence="1">
    <location>
        <begin position="104"/>
        <end position="122"/>
    </location>
</feature>
<dbReference type="AlphaFoldDB" id="A0A2H5EX40"/>
<sequence length="179" mass="19480">MDLLPLGHGAAICPALPGRGLIQHLAARRGPLHNLFEASLALKGVFAALESLAGAALLFITHGAILGAVDWLTRNELIEDPSDPLAAHAVRLADRFSADSQHFYAIYLLTHGLVKLVVVLMLQRRITMAYPLAMAVFAGFVAYQLHRWSVTGSPMMLALSAFDALVIFLTWREWRAGKA</sequence>
<evidence type="ECO:0000256" key="1">
    <source>
        <dbReference type="SAM" id="Phobius"/>
    </source>
</evidence>